<dbReference type="AlphaFoldDB" id="A0AAQ1MCZ4"/>
<dbReference type="InterPro" id="IPR021299">
    <property type="entry name" value="DUF2871"/>
</dbReference>
<gene>
    <name evidence="2" type="ORF">SAMN05444424_1334</name>
</gene>
<dbReference type="Proteomes" id="UP000184089">
    <property type="component" value="Unassembled WGS sequence"/>
</dbReference>
<feature type="transmembrane region" description="Helical" evidence="1">
    <location>
        <begin position="43"/>
        <end position="62"/>
    </location>
</feature>
<feature type="transmembrane region" description="Helical" evidence="1">
    <location>
        <begin position="107"/>
        <end position="131"/>
    </location>
</feature>
<evidence type="ECO:0000313" key="2">
    <source>
        <dbReference type="EMBL" id="SHG06357.1"/>
    </source>
</evidence>
<evidence type="ECO:0000256" key="1">
    <source>
        <dbReference type="SAM" id="Phobius"/>
    </source>
</evidence>
<feature type="transmembrane region" description="Helical" evidence="1">
    <location>
        <begin position="7"/>
        <end position="23"/>
    </location>
</feature>
<keyword evidence="1" id="KW-1133">Transmembrane helix</keyword>
<dbReference type="EMBL" id="FQVY01000002">
    <property type="protein sequence ID" value="SHG06357.1"/>
    <property type="molecule type" value="Genomic_DNA"/>
</dbReference>
<keyword evidence="1" id="KW-0812">Transmembrane</keyword>
<evidence type="ECO:0000313" key="3">
    <source>
        <dbReference type="Proteomes" id="UP000184089"/>
    </source>
</evidence>
<proteinExistence type="predicted"/>
<feature type="transmembrane region" description="Helical" evidence="1">
    <location>
        <begin position="74"/>
        <end position="101"/>
    </location>
</feature>
<reference evidence="3" key="1">
    <citation type="submission" date="2016-11" db="EMBL/GenBank/DDBJ databases">
        <authorList>
            <person name="Jaros S."/>
            <person name="Januszkiewicz K."/>
            <person name="Wedrychowicz H."/>
        </authorList>
    </citation>
    <scope>NUCLEOTIDE SEQUENCE [LARGE SCALE GENOMIC DNA]</scope>
    <source>
        <strain evidence="3">DSM 4029</strain>
    </source>
</reference>
<sequence>MKKCIDTAFFYAVAALAGGVYFREFTKFNQFTGVTALGKLHTHLFLLGMVIFLLLAALDAPLSLTRAPGFGRFYLLYNAGVALTAVMMAVRGTVQVLALPLSRGADAALSGIAGIGHILTGISFILLFLLLRRAAAQRHR</sequence>
<dbReference type="RefSeq" id="WP_021660617.1">
    <property type="nucleotide sequence ID" value="NZ_FQVY01000002.1"/>
</dbReference>
<protein>
    <recommendedName>
        <fullName evidence="4">DUF2871 family protein</fullName>
    </recommendedName>
</protein>
<keyword evidence="1" id="KW-0472">Membrane</keyword>
<accession>A0AAQ1MCZ4</accession>
<evidence type="ECO:0008006" key="4">
    <source>
        <dbReference type="Google" id="ProtNLM"/>
    </source>
</evidence>
<name>A0AAQ1MCZ4_9FIRM</name>
<comment type="caution">
    <text evidence="2">The sequence shown here is derived from an EMBL/GenBank/DDBJ whole genome shotgun (WGS) entry which is preliminary data.</text>
</comment>
<dbReference type="Pfam" id="PF11070">
    <property type="entry name" value="DUF2871"/>
    <property type="match status" value="1"/>
</dbReference>
<organism evidence="2 3">
    <name type="scientific">Bittarella massiliensis</name>
    <name type="common">ex Durand et al. 2017</name>
    <dbReference type="NCBI Taxonomy" id="1720313"/>
    <lineage>
        <taxon>Bacteria</taxon>
        <taxon>Bacillati</taxon>
        <taxon>Bacillota</taxon>
        <taxon>Clostridia</taxon>
        <taxon>Eubacteriales</taxon>
        <taxon>Oscillospiraceae</taxon>
        <taxon>Bittarella (ex Durand et al. 2017)</taxon>
    </lineage>
</organism>